<sequence length="321" mass="32712">MSRGKIGSLWSISVLTLWLAGCGNAGDDECTPGAEGCACAQGTQCLGGLSCFSNICVQSPSSPTTNDPSNPPTTSDGSSSTGDNPGPTTGTTPGCPQGLTQCEDGCADLAGDAAHCGGCGNACATGEVCQDSECVVVENCTPMSCPGLSYCSLDTKQCVPGCQFSDQCPIKEVCDTVTHKCVCGEGYHLKDGICQPCKEAAACGNSCTVCPAVANGSPACIDGKCGATCDDGYQECGGQCFVDYPPICGENRDNCTPCEEPEGGTVTCEGSKCTNVCPPGTVDCTLSCKKGKGYLCNNDDECCSGICEYDAQLNYFACYSF</sequence>
<dbReference type="PROSITE" id="PS51257">
    <property type="entry name" value="PROKAR_LIPOPROTEIN"/>
    <property type="match status" value="1"/>
</dbReference>
<comment type="caution">
    <text evidence="3">The sequence shown here is derived from an EMBL/GenBank/DDBJ whole genome shotgun (WGS) entry which is preliminary data.</text>
</comment>
<proteinExistence type="predicted"/>
<keyword evidence="4" id="KW-1185">Reference proteome</keyword>
<feature type="region of interest" description="Disordered" evidence="1">
    <location>
        <begin position="61"/>
        <end position="90"/>
    </location>
</feature>
<evidence type="ECO:0000313" key="4">
    <source>
        <dbReference type="Proteomes" id="UP001139031"/>
    </source>
</evidence>
<evidence type="ECO:0000256" key="2">
    <source>
        <dbReference type="SAM" id="SignalP"/>
    </source>
</evidence>
<evidence type="ECO:0000313" key="3">
    <source>
        <dbReference type="EMBL" id="MBZ5711929.1"/>
    </source>
</evidence>
<name>A0ABS7TUL1_9BACT</name>
<organism evidence="3 4">
    <name type="scientific">Nannocystis pusilla</name>
    <dbReference type="NCBI Taxonomy" id="889268"/>
    <lineage>
        <taxon>Bacteria</taxon>
        <taxon>Pseudomonadati</taxon>
        <taxon>Myxococcota</taxon>
        <taxon>Polyangia</taxon>
        <taxon>Nannocystales</taxon>
        <taxon>Nannocystaceae</taxon>
        <taxon>Nannocystis</taxon>
    </lineage>
</organism>
<reference evidence="3" key="1">
    <citation type="submission" date="2021-08" db="EMBL/GenBank/DDBJ databases">
        <authorList>
            <person name="Stevens D.C."/>
        </authorList>
    </citation>
    <scope>NUCLEOTIDE SEQUENCE</scope>
    <source>
        <strain evidence="3">DSM 53165</strain>
    </source>
</reference>
<protein>
    <submittedName>
        <fullName evidence="3">Uncharacterized protein</fullName>
    </submittedName>
</protein>
<dbReference type="EMBL" id="JAIRAU010000028">
    <property type="protein sequence ID" value="MBZ5711929.1"/>
    <property type="molecule type" value="Genomic_DNA"/>
</dbReference>
<keyword evidence="2" id="KW-0732">Signal</keyword>
<evidence type="ECO:0000256" key="1">
    <source>
        <dbReference type="SAM" id="MobiDB-lite"/>
    </source>
</evidence>
<feature type="signal peptide" evidence="2">
    <location>
        <begin position="1"/>
        <end position="25"/>
    </location>
</feature>
<dbReference type="Proteomes" id="UP001139031">
    <property type="component" value="Unassembled WGS sequence"/>
</dbReference>
<feature type="chain" id="PRO_5046818953" evidence="2">
    <location>
        <begin position="26"/>
        <end position="321"/>
    </location>
</feature>
<accession>A0ABS7TUL1</accession>
<dbReference type="RefSeq" id="WP_224193692.1">
    <property type="nucleotide sequence ID" value="NZ_JAIRAU010000028.1"/>
</dbReference>
<gene>
    <name evidence="3" type="ORF">K7C98_22025</name>
</gene>